<dbReference type="SUPFAM" id="SSF56112">
    <property type="entry name" value="Protein kinase-like (PK-like)"/>
    <property type="match status" value="1"/>
</dbReference>
<evidence type="ECO:0000259" key="2">
    <source>
        <dbReference type="PROSITE" id="PS50011"/>
    </source>
</evidence>
<dbReference type="PROSITE" id="PS50011">
    <property type="entry name" value="PROTEIN_KINASE_DOM"/>
    <property type="match status" value="1"/>
</dbReference>
<dbReference type="GO" id="GO:0004672">
    <property type="term" value="F:protein kinase activity"/>
    <property type="evidence" value="ECO:0007669"/>
    <property type="project" value="InterPro"/>
</dbReference>
<evidence type="ECO:0000313" key="3">
    <source>
        <dbReference type="EMBL" id="KIO33719.1"/>
    </source>
</evidence>
<reference evidence="4" key="2">
    <citation type="submission" date="2015-01" db="EMBL/GenBank/DDBJ databases">
        <title>Evolutionary Origins and Diversification of the Mycorrhizal Mutualists.</title>
        <authorList>
            <consortium name="DOE Joint Genome Institute"/>
            <consortium name="Mycorrhizal Genomics Consortium"/>
            <person name="Kohler A."/>
            <person name="Kuo A."/>
            <person name="Nagy L.G."/>
            <person name="Floudas D."/>
            <person name="Copeland A."/>
            <person name="Barry K.W."/>
            <person name="Cichocki N."/>
            <person name="Veneault-Fourrey C."/>
            <person name="LaButti K."/>
            <person name="Lindquist E.A."/>
            <person name="Lipzen A."/>
            <person name="Lundell T."/>
            <person name="Morin E."/>
            <person name="Murat C."/>
            <person name="Riley R."/>
            <person name="Ohm R."/>
            <person name="Sun H."/>
            <person name="Tunlid A."/>
            <person name="Henrissat B."/>
            <person name="Grigoriev I.V."/>
            <person name="Hibbett D.S."/>
            <person name="Martin F."/>
        </authorList>
    </citation>
    <scope>NUCLEOTIDE SEQUENCE [LARGE SCALE GENOMIC DNA]</scope>
    <source>
        <strain evidence="4">MUT 4182</strain>
    </source>
</reference>
<dbReference type="Proteomes" id="UP000054248">
    <property type="component" value="Unassembled WGS sequence"/>
</dbReference>
<dbReference type="OrthoDB" id="5584477at2759"/>
<dbReference type="InterPro" id="IPR040976">
    <property type="entry name" value="Pkinase_fungal"/>
</dbReference>
<dbReference type="STRING" id="1051891.A0A0C3QXE3"/>
<proteinExistence type="predicted"/>
<reference evidence="3 4" key="1">
    <citation type="submission" date="2014-04" db="EMBL/GenBank/DDBJ databases">
        <authorList>
            <consortium name="DOE Joint Genome Institute"/>
            <person name="Kuo A."/>
            <person name="Girlanda M."/>
            <person name="Perotto S."/>
            <person name="Kohler A."/>
            <person name="Nagy L.G."/>
            <person name="Floudas D."/>
            <person name="Copeland A."/>
            <person name="Barry K.W."/>
            <person name="Cichocki N."/>
            <person name="Veneault-Fourrey C."/>
            <person name="LaButti K."/>
            <person name="Lindquist E.A."/>
            <person name="Lipzen A."/>
            <person name="Lundell T."/>
            <person name="Morin E."/>
            <person name="Murat C."/>
            <person name="Sun H."/>
            <person name="Tunlid A."/>
            <person name="Henrissat B."/>
            <person name="Grigoriev I.V."/>
            <person name="Hibbett D.S."/>
            <person name="Martin F."/>
            <person name="Nordberg H.P."/>
            <person name="Cantor M.N."/>
            <person name="Hua S.X."/>
        </authorList>
    </citation>
    <scope>NUCLEOTIDE SEQUENCE [LARGE SCALE GENOMIC DNA]</scope>
    <source>
        <strain evidence="3 4">MUT 4182</strain>
    </source>
</reference>
<evidence type="ECO:0000256" key="1">
    <source>
        <dbReference type="SAM" id="MobiDB-lite"/>
    </source>
</evidence>
<dbReference type="EMBL" id="KN822946">
    <property type="protein sequence ID" value="KIO33719.1"/>
    <property type="molecule type" value="Genomic_DNA"/>
</dbReference>
<sequence length="571" mass="64221">MFCKWVDRLVTLISELKQPSPRAVNFLALGSTLLSTTPEYADENEVDGTSTSIEPDAVCVLEGEADGFGSWSQVLVPVKFKRKPTSLLAQEALEALTWNPSSSQTPSTTKRSRTPTQKSDPSAEKANSPDRILCRASPAATPPSPTSPSAYKPTWDDIQLARYAMETLAAFGDRTHVFGLVVNRPEVTLWHFDRFGAVRSQPLNVEGPQGQGFLSFVKFLSALVYIQDDALGFNPFFAASTGIKRVGMRKDLCDISIKISEPGDASLTLKRLLDRRTGLVGCATLVYKAHLWCHGEGNGVPVDAVLKSSWQHVHRTSEYDILQKLHMHSEAIQHVVGVFYRKEGFTVSSQRGKFGEPKPEVVDERALRYTVAEYLSPITKLSQPFHIPHIGWSVLQAIKFLRGAGWFHRDISVGNIGFQLVPNCQGVIVKLLDFDLSKEIVSSSKAPHGTGTLPFMSIELLEVPEVVHKLGFEVEALMWTLLWIVRVYVDGQEEYDGDHPLINWFSNYRTVENVAYTKMAYLQRARGFTNDWYRELELQMRSLARTWHEMRKDQCKMRFQAEDDYLVSDSM</sequence>
<dbReference type="PANTHER" id="PTHR38248:SF2">
    <property type="entry name" value="FUNK1 11"/>
    <property type="match status" value="1"/>
</dbReference>
<feature type="domain" description="Protein kinase" evidence="2">
    <location>
        <begin position="269"/>
        <end position="571"/>
    </location>
</feature>
<dbReference type="HOGENOM" id="CLU_396997_0_0_1"/>
<dbReference type="Pfam" id="PF17667">
    <property type="entry name" value="Pkinase_fungal"/>
    <property type="match status" value="2"/>
</dbReference>
<dbReference type="GO" id="GO:0005524">
    <property type="term" value="F:ATP binding"/>
    <property type="evidence" value="ECO:0007669"/>
    <property type="project" value="InterPro"/>
</dbReference>
<dbReference type="Gene3D" id="1.10.510.10">
    <property type="entry name" value="Transferase(Phosphotransferase) domain 1"/>
    <property type="match status" value="1"/>
</dbReference>
<feature type="region of interest" description="Disordered" evidence="1">
    <location>
        <begin position="98"/>
        <end position="152"/>
    </location>
</feature>
<dbReference type="InterPro" id="IPR000719">
    <property type="entry name" value="Prot_kinase_dom"/>
</dbReference>
<feature type="compositionally biased region" description="Low complexity" evidence="1">
    <location>
        <begin position="101"/>
        <end position="119"/>
    </location>
</feature>
<accession>A0A0C3QXE3</accession>
<keyword evidence="4" id="KW-1185">Reference proteome</keyword>
<protein>
    <recommendedName>
        <fullName evidence="2">Protein kinase domain-containing protein</fullName>
    </recommendedName>
</protein>
<dbReference type="PANTHER" id="PTHR38248">
    <property type="entry name" value="FUNK1 6"/>
    <property type="match status" value="1"/>
</dbReference>
<organism evidence="3 4">
    <name type="scientific">Tulasnella calospora MUT 4182</name>
    <dbReference type="NCBI Taxonomy" id="1051891"/>
    <lineage>
        <taxon>Eukaryota</taxon>
        <taxon>Fungi</taxon>
        <taxon>Dikarya</taxon>
        <taxon>Basidiomycota</taxon>
        <taxon>Agaricomycotina</taxon>
        <taxon>Agaricomycetes</taxon>
        <taxon>Cantharellales</taxon>
        <taxon>Tulasnellaceae</taxon>
        <taxon>Tulasnella</taxon>
    </lineage>
</organism>
<dbReference type="AlphaFoldDB" id="A0A0C3QXE3"/>
<dbReference type="InterPro" id="IPR011009">
    <property type="entry name" value="Kinase-like_dom_sf"/>
</dbReference>
<name>A0A0C3QXE3_9AGAM</name>
<gene>
    <name evidence="3" type="ORF">M407DRAFT_17334</name>
</gene>
<evidence type="ECO:0000313" key="4">
    <source>
        <dbReference type="Proteomes" id="UP000054248"/>
    </source>
</evidence>